<dbReference type="SMART" id="SM00355">
    <property type="entry name" value="ZnF_C2H2"/>
    <property type="match status" value="3"/>
</dbReference>
<feature type="region of interest" description="Disordered" evidence="6">
    <location>
        <begin position="114"/>
        <end position="133"/>
    </location>
</feature>
<dbReference type="SUPFAM" id="SSF46689">
    <property type="entry name" value="Homeodomain-like"/>
    <property type="match status" value="1"/>
</dbReference>
<comment type="caution">
    <text evidence="10">The sequence shown here is derived from an EMBL/GenBank/DDBJ whole genome shotgun (WGS) entry which is preliminary data.</text>
</comment>
<dbReference type="Pfam" id="PF05920">
    <property type="entry name" value="Homeobox_KN"/>
    <property type="match status" value="1"/>
</dbReference>
<keyword evidence="4" id="KW-0863">Zinc-finger</keyword>
<keyword evidence="4" id="KW-0479">Metal-binding</keyword>
<accession>A0A9N9UFA8</accession>
<evidence type="ECO:0000259" key="8">
    <source>
        <dbReference type="PROSITE" id="PS50157"/>
    </source>
</evidence>
<dbReference type="CDD" id="cd00086">
    <property type="entry name" value="homeodomain"/>
    <property type="match status" value="1"/>
</dbReference>
<feature type="region of interest" description="Disordered" evidence="6">
    <location>
        <begin position="330"/>
        <end position="394"/>
    </location>
</feature>
<gene>
    <name evidence="10" type="ORF">CBYS24578_00017809</name>
</gene>
<organism evidence="10 11">
    <name type="scientific">Clonostachys byssicola</name>
    <dbReference type="NCBI Taxonomy" id="160290"/>
    <lineage>
        <taxon>Eukaryota</taxon>
        <taxon>Fungi</taxon>
        <taxon>Dikarya</taxon>
        <taxon>Ascomycota</taxon>
        <taxon>Pezizomycotina</taxon>
        <taxon>Sordariomycetes</taxon>
        <taxon>Hypocreomycetidae</taxon>
        <taxon>Hypocreales</taxon>
        <taxon>Bionectriaceae</taxon>
        <taxon>Clonostachys</taxon>
    </lineage>
</organism>
<protein>
    <recommendedName>
        <fullName evidence="12">Homeobox protein 4</fullName>
    </recommendedName>
</protein>
<dbReference type="InterPro" id="IPR001356">
    <property type="entry name" value="HD"/>
</dbReference>
<dbReference type="EMBL" id="CABFNO020001406">
    <property type="protein sequence ID" value="CAG9986891.1"/>
    <property type="molecule type" value="Genomic_DNA"/>
</dbReference>
<evidence type="ECO:0000256" key="4">
    <source>
        <dbReference type="PROSITE-ProRule" id="PRU00042"/>
    </source>
</evidence>
<dbReference type="Pfam" id="PF03221">
    <property type="entry name" value="HTH_Tnp_Tc5"/>
    <property type="match status" value="1"/>
</dbReference>
<dbReference type="Proteomes" id="UP000754883">
    <property type="component" value="Unassembled WGS sequence"/>
</dbReference>
<evidence type="ECO:0000259" key="7">
    <source>
        <dbReference type="PROSITE" id="PS50071"/>
    </source>
</evidence>
<dbReference type="AlphaFoldDB" id="A0A9N9UFA8"/>
<keyword evidence="11" id="KW-1185">Reference proteome</keyword>
<keyword evidence="3 5" id="KW-0539">Nucleus</keyword>
<feature type="domain" description="C2H2-type" evidence="8">
    <location>
        <begin position="404"/>
        <end position="432"/>
    </location>
</feature>
<feature type="region of interest" description="Disordered" evidence="6">
    <location>
        <begin position="250"/>
        <end position="303"/>
    </location>
</feature>
<evidence type="ECO:0000256" key="5">
    <source>
        <dbReference type="PROSITE-ProRule" id="PRU00108"/>
    </source>
</evidence>
<feature type="compositionally biased region" description="Basic residues" evidence="6">
    <location>
        <begin position="377"/>
        <end position="387"/>
    </location>
</feature>
<feature type="domain" description="HTH CENPB-type" evidence="9">
    <location>
        <begin position="779"/>
        <end position="851"/>
    </location>
</feature>
<dbReference type="InterPro" id="IPR006600">
    <property type="entry name" value="HTH_CenpB_DNA-bd_dom"/>
</dbReference>
<name>A0A9N9UFA8_9HYPO</name>
<feature type="compositionally biased region" description="Polar residues" evidence="6">
    <location>
        <begin position="123"/>
        <end position="133"/>
    </location>
</feature>
<evidence type="ECO:0000256" key="1">
    <source>
        <dbReference type="ARBA" id="ARBA00023125"/>
    </source>
</evidence>
<evidence type="ECO:0000259" key="9">
    <source>
        <dbReference type="PROSITE" id="PS51253"/>
    </source>
</evidence>
<keyword evidence="1 5" id="KW-0238">DNA-binding</keyword>
<feature type="compositionally biased region" description="Low complexity" evidence="6">
    <location>
        <begin position="337"/>
        <end position="365"/>
    </location>
</feature>
<evidence type="ECO:0000313" key="11">
    <source>
        <dbReference type="Proteomes" id="UP000754883"/>
    </source>
</evidence>
<dbReference type="Gene3D" id="1.10.10.60">
    <property type="entry name" value="Homeodomain-like"/>
    <property type="match status" value="1"/>
</dbReference>
<comment type="subcellular location">
    <subcellularLocation>
        <location evidence="5">Nucleus</location>
    </subcellularLocation>
</comment>
<dbReference type="OrthoDB" id="10056939at2759"/>
<dbReference type="SMART" id="SM00389">
    <property type="entry name" value="HOX"/>
    <property type="match status" value="1"/>
</dbReference>
<dbReference type="GO" id="GO:0006355">
    <property type="term" value="P:regulation of DNA-templated transcription"/>
    <property type="evidence" value="ECO:0007669"/>
    <property type="project" value="InterPro"/>
</dbReference>
<feature type="DNA-binding region" description="Homeobox" evidence="5">
    <location>
        <begin position="198"/>
        <end position="253"/>
    </location>
</feature>
<sequence length="977" mass="110694">MNVPVSSSFLSDQSGRVPFDIDIDLILANMDAEEFLIQDPTIADQTTLHDPLQLQADSSRNDMSSLSCLLDPALSDRSAFSIRRNEASSAGESPWYSNPEFQFKPDCSSSYIETGHGLPTESIPHTATSDQNFPASGTNSWNRTTIDHHNEQIVDQADLSCNLTLHPVLLADPEVRSRSLPVPSWRNGDVAPITTTRLSRESLQTLKKWHGLNSRHTYPSEEETEMLQRRTGLSKTQIANWIINARRRGKLQPKRSSCTYSPPIASTGPIDIPRRPDTPAIKGPRPSHDPLQRWVDSPPEDEPASVVAIARAMHSKRWDTSSAAFASNCSPTTQEGTFSNGSSASSVATSSAGSFAHSHSSDGSFQAATFNSLNQRNGRRRRKKRVPPNRSNQRTSLIVSLKPFQCTFCPETFKTKHDWQRHEKSFHLSLEMWICTPDEPRAINPNTQQLCCVFCGLPYPDDAHLEKHHHGNVCKPRTFEERTFYRKDHLNQHLKLVHNTMFLNWSMTNWKIVKSEIRSRCGFCGIIMNDWTDRTDHLAEHFKSGKTMADWHGDWGFEPSVLEMLSNSIPPYLIENEQQSPFPFIASVAPTESPRNAYELITLELAYFMANHEEKTNTLPKDRDIQVEACRIIYASEVLSTQRDIAAESSWLRDLVMSSDEIASSARFAPLRRRAENRSAVLKINGKDNLFEQCPLEVQLNDFVHVKVLRNMAVSNGMLQEEACHIIRRMEKASILPCRYPADWLVRLVKSSTGWLSNFRQRANLPASVDADAPVHLLQETARNIDTYTGLERYLGDYIDSQRAIGNEPSNGELERTAHSFIYQNGLHHGKVDNSEWAANFKRRHDQTHYGTAAVGTLSPGLSLRQDVLPNEPQPNLEMQPNDDTDSPGRFEDLMANTFFLNDTDCYRRLAQELTRFVTSTMSPNNPNRHVPTDAEIQYQARWIMFDCDDPWNQTAAENSEWLNRFKRDVGILPPKT</sequence>
<dbReference type="GO" id="GO:0005634">
    <property type="term" value="C:nucleus"/>
    <property type="evidence" value="ECO:0007669"/>
    <property type="project" value="UniProtKB-SubCell"/>
</dbReference>
<dbReference type="InterPro" id="IPR050224">
    <property type="entry name" value="TALE_homeobox"/>
</dbReference>
<dbReference type="PROSITE" id="PS00028">
    <property type="entry name" value="ZINC_FINGER_C2H2_1"/>
    <property type="match status" value="1"/>
</dbReference>
<dbReference type="PROSITE" id="PS51253">
    <property type="entry name" value="HTH_CENPB"/>
    <property type="match status" value="1"/>
</dbReference>
<keyword evidence="2 5" id="KW-0371">Homeobox</keyword>
<evidence type="ECO:0008006" key="12">
    <source>
        <dbReference type="Google" id="ProtNLM"/>
    </source>
</evidence>
<dbReference type="InterPro" id="IPR009057">
    <property type="entry name" value="Homeodomain-like_sf"/>
</dbReference>
<reference evidence="10" key="1">
    <citation type="submission" date="2021-10" db="EMBL/GenBank/DDBJ databases">
        <authorList>
            <person name="Piombo E."/>
        </authorList>
    </citation>
    <scope>NUCLEOTIDE SEQUENCE</scope>
</reference>
<dbReference type="GO" id="GO:0008270">
    <property type="term" value="F:zinc ion binding"/>
    <property type="evidence" value="ECO:0007669"/>
    <property type="project" value="UniProtKB-KW"/>
</dbReference>
<dbReference type="PROSITE" id="PS50071">
    <property type="entry name" value="HOMEOBOX_2"/>
    <property type="match status" value="1"/>
</dbReference>
<evidence type="ECO:0000256" key="3">
    <source>
        <dbReference type="ARBA" id="ARBA00023242"/>
    </source>
</evidence>
<evidence type="ECO:0000313" key="10">
    <source>
        <dbReference type="EMBL" id="CAG9986891.1"/>
    </source>
</evidence>
<dbReference type="InterPro" id="IPR013087">
    <property type="entry name" value="Znf_C2H2_type"/>
</dbReference>
<dbReference type="GO" id="GO:0003677">
    <property type="term" value="F:DNA binding"/>
    <property type="evidence" value="ECO:0007669"/>
    <property type="project" value="UniProtKB-UniRule"/>
</dbReference>
<dbReference type="PANTHER" id="PTHR11850">
    <property type="entry name" value="HOMEOBOX PROTEIN TRANSCRIPTION FACTORS"/>
    <property type="match status" value="1"/>
</dbReference>
<proteinExistence type="predicted"/>
<dbReference type="PROSITE" id="PS50157">
    <property type="entry name" value="ZINC_FINGER_C2H2_2"/>
    <property type="match status" value="1"/>
</dbReference>
<evidence type="ECO:0000256" key="2">
    <source>
        <dbReference type="ARBA" id="ARBA00023155"/>
    </source>
</evidence>
<feature type="domain" description="Homeobox" evidence="7">
    <location>
        <begin position="196"/>
        <end position="252"/>
    </location>
</feature>
<evidence type="ECO:0000256" key="6">
    <source>
        <dbReference type="SAM" id="MobiDB-lite"/>
    </source>
</evidence>
<feature type="compositionally biased region" description="Polar residues" evidence="6">
    <location>
        <begin position="366"/>
        <end position="375"/>
    </location>
</feature>
<dbReference type="InterPro" id="IPR008422">
    <property type="entry name" value="KN_HD"/>
</dbReference>
<keyword evidence="4" id="KW-0862">Zinc</keyword>